<sequence>MIALTNRARKSLLRTRHDYSMRPFSLITTIIITITDTMYCGAG</sequence>
<evidence type="ECO:0000256" key="3">
    <source>
        <dbReference type="ARBA" id="ARBA00022697"/>
    </source>
</evidence>
<reference evidence="6 7" key="1">
    <citation type="submission" date="2017-08" db="EMBL/GenBank/DDBJ databases">
        <title>Comparative genomics of bacteria isolated from necrotic lesions of AOD affected trees.</title>
        <authorList>
            <person name="Doonan J."/>
            <person name="Denman S."/>
            <person name="McDonald J.E."/>
        </authorList>
    </citation>
    <scope>NUCLEOTIDE SEQUENCE [LARGE SCALE GENOMIC DNA]</scope>
    <source>
        <strain evidence="6 7">477</strain>
    </source>
</reference>
<evidence type="ECO:0000256" key="2">
    <source>
        <dbReference type="ARBA" id="ARBA00022623"/>
    </source>
</evidence>
<evidence type="ECO:0000256" key="5">
    <source>
        <dbReference type="SAM" id="Phobius"/>
    </source>
</evidence>
<dbReference type="GO" id="GO:0009088">
    <property type="term" value="P:threonine biosynthetic process"/>
    <property type="evidence" value="ECO:0007669"/>
    <property type="project" value="UniProtKB-KW"/>
</dbReference>
<keyword evidence="1" id="KW-0028">Amino-acid biosynthesis</keyword>
<organism evidence="6 7">
    <name type="scientific">Lonsdalea britannica</name>
    <dbReference type="NCBI Taxonomy" id="1082704"/>
    <lineage>
        <taxon>Bacteria</taxon>
        <taxon>Pseudomonadati</taxon>
        <taxon>Pseudomonadota</taxon>
        <taxon>Gammaproteobacteria</taxon>
        <taxon>Enterobacterales</taxon>
        <taxon>Pectobacteriaceae</taxon>
        <taxon>Lonsdalea</taxon>
    </lineage>
</organism>
<evidence type="ECO:0000313" key="7">
    <source>
        <dbReference type="Proteomes" id="UP000263881"/>
    </source>
</evidence>
<name>A0AAD0WJP5_9GAMM</name>
<keyword evidence="5" id="KW-0812">Transmembrane</keyword>
<dbReference type="AlphaFoldDB" id="A0AAD0WJP5"/>
<dbReference type="KEGG" id="lbq:CKQ53_02815"/>
<proteinExistence type="predicted"/>
<evidence type="ECO:0000256" key="1">
    <source>
        <dbReference type="ARBA" id="ARBA00022605"/>
    </source>
</evidence>
<dbReference type="GO" id="GO:0031556">
    <property type="term" value="P:transcriptional attenuation by ribosome"/>
    <property type="evidence" value="ECO:0007669"/>
    <property type="project" value="UniProtKB-UniRule"/>
</dbReference>
<dbReference type="EMBL" id="CP023009">
    <property type="protein sequence ID" value="AXW86014.1"/>
    <property type="molecule type" value="Genomic_DNA"/>
</dbReference>
<keyword evidence="7" id="KW-1185">Reference proteome</keyword>
<keyword evidence="5" id="KW-1133">Transmembrane helix</keyword>
<evidence type="ECO:0000256" key="4">
    <source>
        <dbReference type="NCBIfam" id="TIGR02077"/>
    </source>
</evidence>
<keyword evidence="2" id="KW-0428">Leader peptide</keyword>
<feature type="transmembrane region" description="Helical" evidence="5">
    <location>
        <begin position="21"/>
        <end position="39"/>
    </location>
</feature>
<dbReference type="NCBIfam" id="TIGR02077">
    <property type="entry name" value="thr_lead_pep"/>
    <property type="match status" value="1"/>
</dbReference>
<protein>
    <recommendedName>
        <fullName evidence="4">thr operon leader peptide</fullName>
    </recommendedName>
</protein>
<accession>A0AAD0WJP5</accession>
<dbReference type="InterPro" id="IPR011720">
    <property type="entry name" value="Thr_lead_pept"/>
</dbReference>
<gene>
    <name evidence="6" type="primary">thrL</name>
    <name evidence="6" type="ORF">CKQ53_02815</name>
</gene>
<evidence type="ECO:0000313" key="6">
    <source>
        <dbReference type="EMBL" id="AXW86014.1"/>
    </source>
</evidence>
<keyword evidence="3" id="KW-0791">Threonine biosynthesis</keyword>
<keyword evidence="5" id="KW-0472">Membrane</keyword>
<dbReference type="Proteomes" id="UP000263881">
    <property type="component" value="Chromosome"/>
</dbReference>